<feature type="chain" id="PRO_5045062476" evidence="1">
    <location>
        <begin position="27"/>
        <end position="133"/>
    </location>
</feature>
<gene>
    <name evidence="2" type="ORF">ACFPET_05590</name>
</gene>
<organism evidence="2 3">
    <name type="scientific">Salininema proteolyticum</name>
    <dbReference type="NCBI Taxonomy" id="1607685"/>
    <lineage>
        <taxon>Bacteria</taxon>
        <taxon>Bacillati</taxon>
        <taxon>Actinomycetota</taxon>
        <taxon>Actinomycetes</taxon>
        <taxon>Glycomycetales</taxon>
        <taxon>Glycomycetaceae</taxon>
        <taxon>Salininema</taxon>
    </lineage>
</organism>
<evidence type="ECO:0000313" key="2">
    <source>
        <dbReference type="EMBL" id="MFC4334666.1"/>
    </source>
</evidence>
<sequence>MNALRRFSAAFGLAAVMASTPAAVHAAENDSGPTAGEPSVSILSSCGDSRKVTLGYWPSYSGEAYWKVTCSGGKTTIRGWHKDLKADGDCVQVYGSVGSQSFYTPKACPKGERESWTRTLSGTSNIKVYARLV</sequence>
<dbReference type="EMBL" id="JBHSDK010000008">
    <property type="protein sequence ID" value="MFC4334666.1"/>
    <property type="molecule type" value="Genomic_DNA"/>
</dbReference>
<name>A0ABV8TV77_9ACTN</name>
<comment type="caution">
    <text evidence="2">The sequence shown here is derived from an EMBL/GenBank/DDBJ whole genome shotgun (WGS) entry which is preliminary data.</text>
</comment>
<evidence type="ECO:0000313" key="3">
    <source>
        <dbReference type="Proteomes" id="UP001595823"/>
    </source>
</evidence>
<dbReference type="Proteomes" id="UP001595823">
    <property type="component" value="Unassembled WGS sequence"/>
</dbReference>
<proteinExistence type="predicted"/>
<accession>A0ABV8TV77</accession>
<reference evidence="3" key="1">
    <citation type="journal article" date="2019" name="Int. J. Syst. Evol. Microbiol.">
        <title>The Global Catalogue of Microorganisms (GCM) 10K type strain sequencing project: providing services to taxonomists for standard genome sequencing and annotation.</title>
        <authorList>
            <consortium name="The Broad Institute Genomics Platform"/>
            <consortium name="The Broad Institute Genome Sequencing Center for Infectious Disease"/>
            <person name="Wu L."/>
            <person name="Ma J."/>
        </authorList>
    </citation>
    <scope>NUCLEOTIDE SEQUENCE [LARGE SCALE GENOMIC DNA]</scope>
    <source>
        <strain evidence="3">IBRC-M 10908</strain>
    </source>
</reference>
<evidence type="ECO:0000256" key="1">
    <source>
        <dbReference type="SAM" id="SignalP"/>
    </source>
</evidence>
<protein>
    <submittedName>
        <fullName evidence="2">Uncharacterized protein</fullName>
    </submittedName>
</protein>
<keyword evidence="1" id="KW-0732">Signal</keyword>
<feature type="signal peptide" evidence="1">
    <location>
        <begin position="1"/>
        <end position="26"/>
    </location>
</feature>
<dbReference type="RefSeq" id="WP_380618588.1">
    <property type="nucleotide sequence ID" value="NZ_JBHSDK010000008.1"/>
</dbReference>
<keyword evidence="3" id="KW-1185">Reference proteome</keyword>